<evidence type="ECO:0008006" key="3">
    <source>
        <dbReference type="Google" id="ProtNLM"/>
    </source>
</evidence>
<protein>
    <recommendedName>
        <fullName evidence="3">CCHC-type domain-containing protein</fullName>
    </recommendedName>
</protein>
<accession>A0AAV1B9V2</accession>
<dbReference type="GO" id="GO:0008270">
    <property type="term" value="F:zinc ion binding"/>
    <property type="evidence" value="ECO:0007669"/>
    <property type="project" value="InterPro"/>
</dbReference>
<dbReference type="PANTHER" id="PTHR34222:SF99">
    <property type="entry name" value="PROTEIN, PUTATIVE-RELATED"/>
    <property type="match status" value="1"/>
</dbReference>
<sequence length="105" mass="11794">MDPLPSVSHVFSLVIPEEKQHVVNAITTENNENLAYAVNDSHGSKSRNGRKDRPSCSHCGVLGHIKDKCFKLHGYPPGFKKGKYSTLLNLLLMQSTHKPWRKTLL</sequence>
<dbReference type="PANTHER" id="PTHR34222">
    <property type="entry name" value="GAG_PRE-INTEGRS DOMAIN-CONTAINING PROTEIN"/>
    <property type="match status" value="1"/>
</dbReference>
<evidence type="ECO:0000313" key="2">
    <source>
        <dbReference type="Proteomes" id="UP001157006"/>
    </source>
</evidence>
<organism evidence="1 2">
    <name type="scientific">Vicia faba</name>
    <name type="common">Broad bean</name>
    <name type="synonym">Faba vulgaris</name>
    <dbReference type="NCBI Taxonomy" id="3906"/>
    <lineage>
        <taxon>Eukaryota</taxon>
        <taxon>Viridiplantae</taxon>
        <taxon>Streptophyta</taxon>
        <taxon>Embryophyta</taxon>
        <taxon>Tracheophyta</taxon>
        <taxon>Spermatophyta</taxon>
        <taxon>Magnoliopsida</taxon>
        <taxon>eudicotyledons</taxon>
        <taxon>Gunneridae</taxon>
        <taxon>Pentapetalae</taxon>
        <taxon>rosids</taxon>
        <taxon>fabids</taxon>
        <taxon>Fabales</taxon>
        <taxon>Fabaceae</taxon>
        <taxon>Papilionoideae</taxon>
        <taxon>50 kb inversion clade</taxon>
        <taxon>NPAAA clade</taxon>
        <taxon>Hologalegina</taxon>
        <taxon>IRL clade</taxon>
        <taxon>Fabeae</taxon>
        <taxon>Vicia</taxon>
    </lineage>
</organism>
<reference evidence="1 2" key="1">
    <citation type="submission" date="2023-01" db="EMBL/GenBank/DDBJ databases">
        <authorList>
            <person name="Kreplak J."/>
        </authorList>
    </citation>
    <scope>NUCLEOTIDE SEQUENCE [LARGE SCALE GENOMIC DNA]</scope>
</reference>
<dbReference type="SUPFAM" id="SSF57756">
    <property type="entry name" value="Retrovirus zinc finger-like domains"/>
    <property type="match status" value="1"/>
</dbReference>
<dbReference type="InterPro" id="IPR036875">
    <property type="entry name" value="Znf_CCHC_sf"/>
</dbReference>
<dbReference type="EMBL" id="OX451741">
    <property type="protein sequence ID" value="CAI8619394.1"/>
    <property type="molecule type" value="Genomic_DNA"/>
</dbReference>
<evidence type="ECO:0000313" key="1">
    <source>
        <dbReference type="EMBL" id="CAI8619394.1"/>
    </source>
</evidence>
<keyword evidence="2" id="KW-1185">Reference proteome</keyword>
<name>A0AAV1B9V2_VICFA</name>
<proteinExistence type="predicted"/>
<dbReference type="AlphaFoldDB" id="A0AAV1B9V2"/>
<dbReference type="GO" id="GO:0003676">
    <property type="term" value="F:nucleic acid binding"/>
    <property type="evidence" value="ECO:0007669"/>
    <property type="project" value="InterPro"/>
</dbReference>
<dbReference type="Proteomes" id="UP001157006">
    <property type="component" value="Chromosome 6"/>
</dbReference>
<gene>
    <name evidence="1" type="ORF">VFH_VI168760</name>
</gene>